<accession>A0A087TXS1</accession>
<evidence type="ECO:0000313" key="2">
    <source>
        <dbReference type="EMBL" id="KFM69910.1"/>
    </source>
</evidence>
<keyword evidence="1" id="KW-0472">Membrane</keyword>
<evidence type="ECO:0000313" key="3">
    <source>
        <dbReference type="Proteomes" id="UP000054359"/>
    </source>
</evidence>
<dbReference type="Proteomes" id="UP000054359">
    <property type="component" value="Unassembled WGS sequence"/>
</dbReference>
<organism evidence="2 3">
    <name type="scientific">Stegodyphus mimosarum</name>
    <name type="common">African social velvet spider</name>
    <dbReference type="NCBI Taxonomy" id="407821"/>
    <lineage>
        <taxon>Eukaryota</taxon>
        <taxon>Metazoa</taxon>
        <taxon>Ecdysozoa</taxon>
        <taxon>Arthropoda</taxon>
        <taxon>Chelicerata</taxon>
        <taxon>Arachnida</taxon>
        <taxon>Araneae</taxon>
        <taxon>Araneomorphae</taxon>
        <taxon>Entelegynae</taxon>
        <taxon>Eresoidea</taxon>
        <taxon>Eresidae</taxon>
        <taxon>Stegodyphus</taxon>
    </lineage>
</organism>
<dbReference type="AlphaFoldDB" id="A0A087TXS1"/>
<keyword evidence="1" id="KW-0812">Transmembrane</keyword>
<keyword evidence="1" id="KW-1133">Transmembrane helix</keyword>
<feature type="transmembrane region" description="Helical" evidence="1">
    <location>
        <begin position="27"/>
        <end position="49"/>
    </location>
</feature>
<evidence type="ECO:0000256" key="1">
    <source>
        <dbReference type="SAM" id="Phobius"/>
    </source>
</evidence>
<name>A0A087TXS1_STEMI</name>
<proteinExistence type="predicted"/>
<gene>
    <name evidence="2" type="ORF">X975_19106</name>
</gene>
<feature type="transmembrane region" description="Helical" evidence="1">
    <location>
        <begin position="55"/>
        <end position="74"/>
    </location>
</feature>
<feature type="non-terminal residue" evidence="2">
    <location>
        <position position="76"/>
    </location>
</feature>
<protein>
    <submittedName>
        <fullName evidence="2">Uncharacterized protein</fullName>
    </submittedName>
</protein>
<reference evidence="2 3" key="1">
    <citation type="submission" date="2013-11" db="EMBL/GenBank/DDBJ databases">
        <title>Genome sequencing of Stegodyphus mimosarum.</title>
        <authorList>
            <person name="Bechsgaard J."/>
        </authorList>
    </citation>
    <scope>NUCLEOTIDE SEQUENCE [LARGE SCALE GENOMIC DNA]</scope>
</reference>
<keyword evidence="3" id="KW-1185">Reference proteome</keyword>
<dbReference type="EMBL" id="KK117235">
    <property type="protein sequence ID" value="KFM69910.1"/>
    <property type="molecule type" value="Genomic_DNA"/>
</dbReference>
<sequence>MSFVRSSCNCLQCSCSKAFLSSSIPSVFCVLLLPCFLALPLCLCSWQHLFLFFQYAIETCILGFIPKCFYFILIHL</sequence>